<dbReference type="OrthoDB" id="9792155at2"/>
<keyword evidence="2" id="KW-0255">Endonuclease</keyword>
<gene>
    <name evidence="2" type="primary">yokF</name>
    <name evidence="2" type="ORF">BOA8489_02441</name>
</gene>
<feature type="domain" description="TNase-like" evidence="1">
    <location>
        <begin position="36"/>
        <end position="132"/>
    </location>
</feature>
<dbReference type="PROSITE" id="PS51257">
    <property type="entry name" value="PROKAR_LIPOPROTEIN"/>
    <property type="match status" value="1"/>
</dbReference>
<evidence type="ECO:0000259" key="1">
    <source>
        <dbReference type="PROSITE" id="PS50830"/>
    </source>
</evidence>
<dbReference type="RefSeq" id="WP_093974282.1">
    <property type="nucleotide sequence ID" value="NZ_FXXQ01000008.1"/>
</dbReference>
<sequence>MRGARAFAWVAVVVVGFGCASVVGEHEAAELPGCEITRIVDGDTVDVDCGGGVDRVRLMGFDTPESFRAQCASEAARARAAERYLAGEIARARVVDFAFRGRDRFDRRLAVMRVDGRDIAGVMVSAGHARFYDGGRRQGWCG</sequence>
<dbReference type="AlphaFoldDB" id="A0A238J129"/>
<dbReference type="Pfam" id="PF00565">
    <property type="entry name" value="SNase"/>
    <property type="match status" value="1"/>
</dbReference>
<proteinExistence type="predicted"/>
<dbReference type="EC" id="3.1.-.-" evidence="2"/>
<dbReference type="Proteomes" id="UP000201838">
    <property type="component" value="Unassembled WGS sequence"/>
</dbReference>
<dbReference type="InterPro" id="IPR035437">
    <property type="entry name" value="SNase_OB-fold_sf"/>
</dbReference>
<organism evidence="2 3">
    <name type="scientific">Boseongicola aestuarii</name>
    <dbReference type="NCBI Taxonomy" id="1470561"/>
    <lineage>
        <taxon>Bacteria</taxon>
        <taxon>Pseudomonadati</taxon>
        <taxon>Pseudomonadota</taxon>
        <taxon>Alphaproteobacteria</taxon>
        <taxon>Rhodobacterales</taxon>
        <taxon>Paracoccaceae</taxon>
        <taxon>Boseongicola</taxon>
    </lineage>
</organism>
<dbReference type="Gene3D" id="2.40.50.90">
    <property type="match status" value="1"/>
</dbReference>
<dbReference type="SMART" id="SM00318">
    <property type="entry name" value="SNc"/>
    <property type="match status" value="1"/>
</dbReference>
<protein>
    <submittedName>
        <fullName evidence="2">SPBc2 prophage-derived endonuclease YokF</fullName>
        <ecNumber evidence="2">3.1.-.-</ecNumber>
    </submittedName>
</protein>
<dbReference type="EMBL" id="FXXQ01000008">
    <property type="protein sequence ID" value="SMX24317.1"/>
    <property type="molecule type" value="Genomic_DNA"/>
</dbReference>
<keyword evidence="2" id="KW-0378">Hydrolase</keyword>
<name>A0A238J129_9RHOB</name>
<dbReference type="GO" id="GO:0004519">
    <property type="term" value="F:endonuclease activity"/>
    <property type="evidence" value="ECO:0007669"/>
    <property type="project" value="UniProtKB-KW"/>
</dbReference>
<dbReference type="GO" id="GO:0016787">
    <property type="term" value="F:hydrolase activity"/>
    <property type="evidence" value="ECO:0007669"/>
    <property type="project" value="UniProtKB-KW"/>
</dbReference>
<accession>A0A238J129</accession>
<dbReference type="InterPro" id="IPR016071">
    <property type="entry name" value="Staphylococal_nuclease_OB-fold"/>
</dbReference>
<keyword evidence="2" id="KW-0540">Nuclease</keyword>
<reference evidence="2 3" key="1">
    <citation type="submission" date="2017-05" db="EMBL/GenBank/DDBJ databases">
        <authorList>
            <person name="Song R."/>
            <person name="Chenine A.L."/>
            <person name="Ruprecht R.M."/>
        </authorList>
    </citation>
    <scope>NUCLEOTIDE SEQUENCE [LARGE SCALE GENOMIC DNA]</scope>
    <source>
        <strain evidence="2 3">CECT 8489</strain>
    </source>
</reference>
<dbReference type="PROSITE" id="PS50830">
    <property type="entry name" value="TNASE_3"/>
    <property type="match status" value="1"/>
</dbReference>
<evidence type="ECO:0000313" key="2">
    <source>
        <dbReference type="EMBL" id="SMX24317.1"/>
    </source>
</evidence>
<keyword evidence="3" id="KW-1185">Reference proteome</keyword>
<evidence type="ECO:0000313" key="3">
    <source>
        <dbReference type="Proteomes" id="UP000201838"/>
    </source>
</evidence>
<dbReference type="SUPFAM" id="SSF50199">
    <property type="entry name" value="Staphylococcal nuclease"/>
    <property type="match status" value="1"/>
</dbReference>